<dbReference type="EMBL" id="JAPTGG010000004">
    <property type="protein sequence ID" value="MCZ0864955.1"/>
    <property type="molecule type" value="Genomic_DNA"/>
</dbReference>
<proteinExistence type="predicted"/>
<protein>
    <recommendedName>
        <fullName evidence="2">DUF6868 domain-containing protein</fullName>
    </recommendedName>
</protein>
<evidence type="ECO:0000256" key="1">
    <source>
        <dbReference type="SAM" id="Phobius"/>
    </source>
</evidence>
<feature type="transmembrane region" description="Helical" evidence="1">
    <location>
        <begin position="9"/>
        <end position="30"/>
    </location>
</feature>
<reference evidence="3 4" key="1">
    <citation type="submission" date="2022-12" db="EMBL/GenBank/DDBJ databases">
        <title>Dasania phycosphaerae sp. nov., isolated from particulate material of the south coast of Korea.</title>
        <authorList>
            <person name="Jiang Y."/>
        </authorList>
    </citation>
    <scope>NUCLEOTIDE SEQUENCE [LARGE SCALE GENOMIC DNA]</scope>
    <source>
        <strain evidence="3 4">GY-19</strain>
    </source>
</reference>
<name>A0A9J6RKD7_9GAMM</name>
<organism evidence="3 4">
    <name type="scientific">Dasania phycosphaerae</name>
    <dbReference type="NCBI Taxonomy" id="2950436"/>
    <lineage>
        <taxon>Bacteria</taxon>
        <taxon>Pseudomonadati</taxon>
        <taxon>Pseudomonadota</taxon>
        <taxon>Gammaproteobacteria</taxon>
        <taxon>Cellvibrionales</taxon>
        <taxon>Spongiibacteraceae</taxon>
        <taxon>Dasania</taxon>
    </lineage>
</organism>
<gene>
    <name evidence="3" type="ORF">O0V09_07065</name>
</gene>
<keyword evidence="1" id="KW-0472">Membrane</keyword>
<dbReference type="InterPro" id="IPR049220">
    <property type="entry name" value="DUF6868"/>
</dbReference>
<sequence length="80" mass="9725">MTIEQLSQLLLYSTLLNYGFLLLWLLMLSWPKSWLRRLHGVWFNIKAERFDLIHYQLMGAYKLLILIFNFVPYLALKMLF</sequence>
<dbReference type="AlphaFoldDB" id="A0A9J6RKD7"/>
<comment type="caution">
    <text evidence="3">The sequence shown here is derived from an EMBL/GenBank/DDBJ whole genome shotgun (WGS) entry which is preliminary data.</text>
</comment>
<dbReference type="Pfam" id="PF21742">
    <property type="entry name" value="DUF6868"/>
    <property type="match status" value="1"/>
</dbReference>
<evidence type="ECO:0000313" key="4">
    <source>
        <dbReference type="Proteomes" id="UP001069090"/>
    </source>
</evidence>
<accession>A0A9J6RKD7</accession>
<evidence type="ECO:0000259" key="2">
    <source>
        <dbReference type="Pfam" id="PF21742"/>
    </source>
</evidence>
<keyword evidence="1" id="KW-1133">Transmembrane helix</keyword>
<keyword evidence="4" id="KW-1185">Reference proteome</keyword>
<feature type="domain" description="DUF6868" evidence="2">
    <location>
        <begin position="1"/>
        <end position="79"/>
    </location>
</feature>
<evidence type="ECO:0000313" key="3">
    <source>
        <dbReference type="EMBL" id="MCZ0864955.1"/>
    </source>
</evidence>
<dbReference type="Proteomes" id="UP001069090">
    <property type="component" value="Unassembled WGS sequence"/>
</dbReference>
<dbReference type="RefSeq" id="WP_258331106.1">
    <property type="nucleotide sequence ID" value="NZ_JAPTGG010000004.1"/>
</dbReference>
<keyword evidence="1" id="KW-0812">Transmembrane</keyword>
<feature type="transmembrane region" description="Helical" evidence="1">
    <location>
        <begin position="53"/>
        <end position="76"/>
    </location>
</feature>